<name>A0A5C8KAC8_9BACT</name>
<comment type="caution">
    <text evidence="2">The sequence shown here is derived from an EMBL/GenBank/DDBJ whole genome shotgun (WGS) entry which is preliminary data.</text>
</comment>
<evidence type="ECO:0000256" key="1">
    <source>
        <dbReference type="SAM" id="SignalP"/>
    </source>
</evidence>
<dbReference type="EMBL" id="VRTY01000007">
    <property type="protein sequence ID" value="TXK51860.1"/>
    <property type="molecule type" value="Genomic_DNA"/>
</dbReference>
<protein>
    <submittedName>
        <fullName evidence="2">Uncharacterized protein</fullName>
    </submittedName>
</protein>
<evidence type="ECO:0000313" key="2">
    <source>
        <dbReference type="EMBL" id="TXK51860.1"/>
    </source>
</evidence>
<dbReference type="Proteomes" id="UP000321926">
    <property type="component" value="Unassembled WGS sequence"/>
</dbReference>
<feature type="signal peptide" evidence="1">
    <location>
        <begin position="1"/>
        <end position="23"/>
    </location>
</feature>
<sequence>MRLWGVAASAMVICLGACNTQNALTEHQQETHRAITLADVVPVSQVSSAEELHQQKKFREQYIKRFSTAKTAATHFVIEAKRNFNEQ</sequence>
<accession>A0A5C8KAC8</accession>
<dbReference type="AlphaFoldDB" id="A0A5C8KAC8"/>
<keyword evidence="1" id="KW-0732">Signal</keyword>
<feature type="non-terminal residue" evidence="2">
    <location>
        <position position="87"/>
    </location>
</feature>
<keyword evidence="3" id="KW-1185">Reference proteome</keyword>
<evidence type="ECO:0000313" key="3">
    <source>
        <dbReference type="Proteomes" id="UP000321926"/>
    </source>
</evidence>
<gene>
    <name evidence="2" type="ORF">FVR03_02700</name>
</gene>
<reference evidence="2 3" key="1">
    <citation type="submission" date="2019-08" db="EMBL/GenBank/DDBJ databases">
        <authorList>
            <person name="Shi S."/>
        </authorList>
    </citation>
    <scope>NUCLEOTIDE SEQUENCE [LARGE SCALE GENOMIC DNA]</scope>
    <source>
        <strain evidence="2 3">GY10130</strain>
    </source>
</reference>
<proteinExistence type="predicted"/>
<feature type="chain" id="PRO_5022830697" evidence="1">
    <location>
        <begin position="24"/>
        <end position="87"/>
    </location>
</feature>
<organism evidence="2 3">
    <name type="scientific">Pontibacter qinzhouensis</name>
    <dbReference type="NCBI Taxonomy" id="2603253"/>
    <lineage>
        <taxon>Bacteria</taxon>
        <taxon>Pseudomonadati</taxon>
        <taxon>Bacteroidota</taxon>
        <taxon>Cytophagia</taxon>
        <taxon>Cytophagales</taxon>
        <taxon>Hymenobacteraceae</taxon>
        <taxon>Pontibacter</taxon>
    </lineage>
</organism>